<dbReference type="HAMAP" id="MF_00974">
    <property type="entry name" value="DNA_primase_DnaG"/>
    <property type="match status" value="1"/>
</dbReference>
<evidence type="ECO:0000256" key="6">
    <source>
        <dbReference type="ARBA" id="ARBA00022723"/>
    </source>
</evidence>
<dbReference type="AlphaFoldDB" id="A0A9X3S8F2"/>
<dbReference type="InterPro" id="IPR006295">
    <property type="entry name" value="DNA_primase_DnaG"/>
</dbReference>
<dbReference type="EC" id="2.7.7.101" evidence="12"/>
<evidence type="ECO:0000256" key="3">
    <source>
        <dbReference type="ARBA" id="ARBA00022679"/>
    </source>
</evidence>
<feature type="compositionally biased region" description="Gly residues" evidence="14">
    <location>
        <begin position="534"/>
        <end position="558"/>
    </location>
</feature>
<dbReference type="Gene3D" id="3.90.980.10">
    <property type="entry name" value="DNA primase, catalytic core, N-terminal domain"/>
    <property type="match status" value="1"/>
</dbReference>
<comment type="similarity">
    <text evidence="12">Belongs to the DnaG primase family.</text>
</comment>
<evidence type="ECO:0000256" key="9">
    <source>
        <dbReference type="ARBA" id="ARBA00022842"/>
    </source>
</evidence>
<keyword evidence="13" id="KW-0175">Coiled coil</keyword>
<proteinExistence type="inferred from homology"/>
<feature type="compositionally biased region" description="Low complexity" evidence="14">
    <location>
        <begin position="648"/>
        <end position="661"/>
    </location>
</feature>
<dbReference type="Gene3D" id="3.90.580.10">
    <property type="entry name" value="Zinc finger, CHC2-type domain"/>
    <property type="match status" value="1"/>
</dbReference>
<evidence type="ECO:0000256" key="12">
    <source>
        <dbReference type="HAMAP-Rule" id="MF_00974"/>
    </source>
</evidence>
<dbReference type="InterPro" id="IPR002694">
    <property type="entry name" value="Znf_CHC2"/>
</dbReference>
<dbReference type="SUPFAM" id="SSF57783">
    <property type="entry name" value="Zinc beta-ribbon"/>
    <property type="match status" value="1"/>
</dbReference>
<feature type="region of interest" description="Disordered" evidence="14">
    <location>
        <begin position="433"/>
        <end position="739"/>
    </location>
</feature>
<keyword evidence="9" id="KW-0460">Magnesium</keyword>
<evidence type="ECO:0000313" key="16">
    <source>
        <dbReference type="EMBL" id="MDA0181383.1"/>
    </source>
</evidence>
<keyword evidence="5 12" id="KW-0235">DNA replication</keyword>
<dbReference type="Pfam" id="PF01807">
    <property type="entry name" value="Zn_ribbon_DnaG"/>
    <property type="match status" value="1"/>
</dbReference>
<dbReference type="CDD" id="cd03364">
    <property type="entry name" value="TOPRIM_DnaG_primases"/>
    <property type="match status" value="1"/>
</dbReference>
<comment type="catalytic activity">
    <reaction evidence="12">
        <text>ssDNA + n NTP = ssDNA/pppN(pN)n-1 hybrid + (n-1) diphosphate.</text>
        <dbReference type="EC" id="2.7.7.101"/>
    </reaction>
</comment>
<name>A0A9X3S8F2_9ACTN</name>
<dbReference type="Gene3D" id="3.40.1360.10">
    <property type="match status" value="1"/>
</dbReference>
<keyword evidence="1 12" id="KW-0240">DNA-directed RNA polymerase</keyword>
<keyword evidence="3 12" id="KW-0808">Transferase</keyword>
<comment type="subunit">
    <text evidence="12">Monomer. Interacts with DnaB.</text>
</comment>
<dbReference type="GO" id="GO:0005737">
    <property type="term" value="C:cytoplasm"/>
    <property type="evidence" value="ECO:0007669"/>
    <property type="project" value="TreeGrafter"/>
</dbReference>
<dbReference type="InterPro" id="IPR037068">
    <property type="entry name" value="DNA_primase_core_N_sf"/>
</dbReference>
<dbReference type="FunFam" id="3.90.580.10:FF:000001">
    <property type="entry name" value="DNA primase"/>
    <property type="match status" value="1"/>
</dbReference>
<evidence type="ECO:0000256" key="4">
    <source>
        <dbReference type="ARBA" id="ARBA00022695"/>
    </source>
</evidence>
<keyword evidence="17" id="KW-1185">Reference proteome</keyword>
<evidence type="ECO:0000256" key="7">
    <source>
        <dbReference type="ARBA" id="ARBA00022771"/>
    </source>
</evidence>
<comment type="cofactor">
    <cofactor evidence="12">
        <name>Zn(2+)</name>
        <dbReference type="ChEBI" id="CHEBI:29105"/>
    </cofactor>
    <text evidence="12">Binds 1 zinc ion per monomer.</text>
</comment>
<evidence type="ECO:0000256" key="11">
    <source>
        <dbReference type="ARBA" id="ARBA00023163"/>
    </source>
</evidence>
<dbReference type="Pfam" id="PF08275">
    <property type="entry name" value="DNAG_N"/>
    <property type="match status" value="1"/>
</dbReference>
<feature type="coiled-coil region" evidence="13">
    <location>
        <begin position="822"/>
        <end position="849"/>
    </location>
</feature>
<dbReference type="GO" id="GO:0003899">
    <property type="term" value="F:DNA-directed RNA polymerase activity"/>
    <property type="evidence" value="ECO:0007669"/>
    <property type="project" value="UniProtKB-UniRule"/>
</dbReference>
<evidence type="ECO:0000256" key="13">
    <source>
        <dbReference type="SAM" id="Coils"/>
    </source>
</evidence>
<evidence type="ECO:0000256" key="1">
    <source>
        <dbReference type="ARBA" id="ARBA00022478"/>
    </source>
</evidence>
<reference evidence="16" key="1">
    <citation type="submission" date="2022-10" db="EMBL/GenBank/DDBJ databases">
        <title>The WGS of Solirubrobacter phytolaccae KCTC 29190.</title>
        <authorList>
            <person name="Jiang Z."/>
        </authorList>
    </citation>
    <scope>NUCLEOTIDE SEQUENCE</scope>
    <source>
        <strain evidence="16">KCTC 29190</strain>
    </source>
</reference>
<dbReference type="InterPro" id="IPR034151">
    <property type="entry name" value="TOPRIM_DnaG_bac"/>
</dbReference>
<dbReference type="GO" id="GO:0003677">
    <property type="term" value="F:DNA binding"/>
    <property type="evidence" value="ECO:0007669"/>
    <property type="project" value="UniProtKB-KW"/>
</dbReference>
<keyword evidence="8 12" id="KW-0862">Zinc</keyword>
<dbReference type="Pfam" id="PF13155">
    <property type="entry name" value="Toprim_2"/>
    <property type="match status" value="1"/>
</dbReference>
<evidence type="ECO:0000256" key="8">
    <source>
        <dbReference type="ARBA" id="ARBA00022833"/>
    </source>
</evidence>
<evidence type="ECO:0000256" key="5">
    <source>
        <dbReference type="ARBA" id="ARBA00022705"/>
    </source>
</evidence>
<comment type="function">
    <text evidence="12">RNA polymerase that catalyzes the synthesis of short RNA molecules used as primers for DNA polymerase during DNA replication.</text>
</comment>
<dbReference type="Proteomes" id="UP001147653">
    <property type="component" value="Unassembled WGS sequence"/>
</dbReference>
<protein>
    <recommendedName>
        <fullName evidence="12">DNA primase</fullName>
        <ecNumber evidence="12">2.7.7.101</ecNumber>
    </recommendedName>
</protein>
<evidence type="ECO:0000256" key="2">
    <source>
        <dbReference type="ARBA" id="ARBA00022515"/>
    </source>
</evidence>
<accession>A0A9X3S8F2</accession>
<keyword evidence="4 12" id="KW-0548">Nucleotidyltransferase</keyword>
<dbReference type="GO" id="GO:0008270">
    <property type="term" value="F:zinc ion binding"/>
    <property type="evidence" value="ECO:0007669"/>
    <property type="project" value="UniProtKB-UniRule"/>
</dbReference>
<feature type="compositionally biased region" description="Low complexity" evidence="14">
    <location>
        <begin position="475"/>
        <end position="497"/>
    </location>
</feature>
<dbReference type="PANTHER" id="PTHR30313:SF2">
    <property type="entry name" value="DNA PRIMASE"/>
    <property type="match status" value="1"/>
</dbReference>
<dbReference type="RefSeq" id="WP_270025698.1">
    <property type="nucleotide sequence ID" value="NZ_JAPDDP010000021.1"/>
</dbReference>
<evidence type="ECO:0000313" key="17">
    <source>
        <dbReference type="Proteomes" id="UP001147653"/>
    </source>
</evidence>
<dbReference type="InterPro" id="IPR050219">
    <property type="entry name" value="DnaG_primase"/>
</dbReference>
<keyword evidence="7 12" id="KW-0863">Zinc-finger</keyword>
<dbReference type="SMART" id="SM00400">
    <property type="entry name" value="ZnF_CHCC"/>
    <property type="match status" value="1"/>
</dbReference>
<evidence type="ECO:0000256" key="10">
    <source>
        <dbReference type="ARBA" id="ARBA00023125"/>
    </source>
</evidence>
<comment type="domain">
    <text evidence="12">Contains an N-terminal zinc-binding domain, a central core domain that contains the primase activity, and a C-terminal DnaB-binding domain.</text>
</comment>
<evidence type="ECO:0000256" key="14">
    <source>
        <dbReference type="SAM" id="MobiDB-lite"/>
    </source>
</evidence>
<dbReference type="SUPFAM" id="SSF56731">
    <property type="entry name" value="DNA primase core"/>
    <property type="match status" value="1"/>
</dbReference>
<dbReference type="NCBIfam" id="TIGR01391">
    <property type="entry name" value="dnaG"/>
    <property type="match status" value="1"/>
</dbReference>
<evidence type="ECO:0000259" key="15">
    <source>
        <dbReference type="PROSITE" id="PS50880"/>
    </source>
</evidence>
<dbReference type="InterPro" id="IPR006171">
    <property type="entry name" value="TOPRIM_dom"/>
</dbReference>
<dbReference type="InterPro" id="IPR013264">
    <property type="entry name" value="DNAG_N"/>
</dbReference>
<keyword evidence="6 12" id="KW-0479">Metal-binding</keyword>
<dbReference type="InterPro" id="IPR030846">
    <property type="entry name" value="DnaG_bac"/>
</dbReference>
<organism evidence="16 17">
    <name type="scientific">Solirubrobacter phytolaccae</name>
    <dbReference type="NCBI Taxonomy" id="1404360"/>
    <lineage>
        <taxon>Bacteria</taxon>
        <taxon>Bacillati</taxon>
        <taxon>Actinomycetota</taxon>
        <taxon>Thermoleophilia</taxon>
        <taxon>Solirubrobacterales</taxon>
        <taxon>Solirubrobacteraceae</taxon>
        <taxon>Solirubrobacter</taxon>
    </lineage>
</organism>
<dbReference type="PANTHER" id="PTHR30313">
    <property type="entry name" value="DNA PRIMASE"/>
    <property type="match status" value="1"/>
</dbReference>
<dbReference type="GO" id="GO:0006269">
    <property type="term" value="P:DNA replication, synthesis of primer"/>
    <property type="evidence" value="ECO:0007669"/>
    <property type="project" value="UniProtKB-UniRule"/>
</dbReference>
<sequence>MARYTDESRERVRDAVDFAEVVGARTELRRSGIARLEGLCPFHDERSPSFGINPTEKVYYCFGCGAGGDVFKFVMATENLSFGEALESLAERYRVPLERESEDPREAERRQKRDRLLALLERTAAYYVRVLWESPEAEDARAYLQSRGLQEGALRAFRVGFAPDTWDRVVLGSRRAGYGEGELVAAGLASRSSRGTLIDRFRGRITFPLADERGRVLGFGARAMKPDDKPKYLNTSENDLFHKGRIVYGADLARAAAAKAGRVVLVEGYTDVIALHQAGVPEVVAQMGTALTDAQVDAIARLAPKALFCQDPDRAGQESVAKGIASLRTHNKGRSTRAVEFKIVRLPLGEDPADVVQKSGADEMRALLEKAIPIERFEVERALEQRDASTDEMLAAVKPIIASMRPTILRDQLVELIANKFSMTSNMVNELLQAPATQQPPFTARSRGEMRGRGEPGRGGNPPRSGWTRGGGQPPQGRLQGGPAPQGAQGGPAPAQHGGSGGQATPPHAGADQRGGGQAPTNQRGAGQPPADQGAGGQGSANQSGGGQPPADQRGGGHPPVDHPAGGHDPANPGAAGQHAPSGAHGPSVPGQPGAAPTEGDAHGTRPTGASALPGASVPENPVSDGPPPPEWDGFSGDDDYDPGAFGAPGEWADAPAADPGPVGPPPGAWEPQPQATGWTPQPPAQQQGWQREWQPRGGGGGGRRDQRGGGRGNYRGGGGRDRDRYRRDEPPPEPNDPHAAIARRERHEHAFLAFCIALPEEGEKRLATFDVDDYFSAPATRHAAAYLRGRLRSPTAHLPTGDENLARVIAKLVVDSGMLDATSAKFELEALQLELHRIERRISNARVSGATGVTELAVERERVLTEIRSRLA</sequence>
<feature type="compositionally biased region" description="Basic and acidic residues" evidence="14">
    <location>
        <begin position="446"/>
        <end position="456"/>
    </location>
</feature>
<dbReference type="SMART" id="SM00493">
    <property type="entry name" value="TOPRIM"/>
    <property type="match status" value="1"/>
</dbReference>
<keyword evidence="2 12" id="KW-0639">Primosome</keyword>
<keyword evidence="10 12" id="KW-0238">DNA-binding</keyword>
<dbReference type="EMBL" id="JAPDDP010000021">
    <property type="protein sequence ID" value="MDA0181383.1"/>
    <property type="molecule type" value="Genomic_DNA"/>
</dbReference>
<gene>
    <name evidence="12 16" type="primary">dnaG</name>
    <name evidence="16" type="ORF">OJ997_13850</name>
</gene>
<dbReference type="GO" id="GO:0000428">
    <property type="term" value="C:DNA-directed RNA polymerase complex"/>
    <property type="evidence" value="ECO:0007669"/>
    <property type="project" value="UniProtKB-KW"/>
</dbReference>
<dbReference type="InterPro" id="IPR036977">
    <property type="entry name" value="DNA_primase_Znf_CHC2"/>
</dbReference>
<feature type="compositionally biased region" description="Basic and acidic residues" evidence="14">
    <location>
        <begin position="719"/>
        <end position="731"/>
    </location>
</feature>
<dbReference type="PROSITE" id="PS50880">
    <property type="entry name" value="TOPRIM"/>
    <property type="match status" value="1"/>
</dbReference>
<keyword evidence="11 12" id="KW-0804">Transcription</keyword>
<feature type="domain" description="Toprim" evidence="15">
    <location>
        <begin position="261"/>
        <end position="342"/>
    </location>
</feature>
<dbReference type="GO" id="GO:1990077">
    <property type="term" value="C:primosome complex"/>
    <property type="evidence" value="ECO:0007669"/>
    <property type="project" value="UniProtKB-KW"/>
</dbReference>
<comment type="caution">
    <text evidence="16">The sequence shown here is derived from an EMBL/GenBank/DDBJ whole genome shotgun (WGS) entry which is preliminary data.</text>
</comment>
<feature type="zinc finger region" description="CHC2-type" evidence="12">
    <location>
        <begin position="40"/>
        <end position="64"/>
    </location>
</feature>